<dbReference type="OrthoDB" id="3275018at2"/>
<dbReference type="InterPro" id="IPR011748">
    <property type="entry name" value="Unchr_phage_tail-like"/>
</dbReference>
<dbReference type="InterPro" id="IPR006521">
    <property type="entry name" value="Tail_protein_I"/>
</dbReference>
<keyword evidence="3" id="KW-1185">Reference proteome</keyword>
<dbReference type="AlphaFoldDB" id="A0A5Q0GYS8"/>
<evidence type="ECO:0000256" key="1">
    <source>
        <dbReference type="SAM" id="MobiDB-lite"/>
    </source>
</evidence>
<accession>A0A5Q0GYS8</accession>
<protein>
    <recommendedName>
        <fullName evidence="4">Phage tail protein</fullName>
    </recommendedName>
</protein>
<evidence type="ECO:0000313" key="3">
    <source>
        <dbReference type="Proteomes" id="UP000325787"/>
    </source>
</evidence>
<dbReference type="Pfam" id="PF09684">
    <property type="entry name" value="Tail_P2_I"/>
    <property type="match status" value="1"/>
</dbReference>
<gene>
    <name evidence="2" type="ORF">EKG83_15370</name>
</gene>
<evidence type="ECO:0008006" key="4">
    <source>
        <dbReference type="Google" id="ProtNLM"/>
    </source>
</evidence>
<reference evidence="3" key="1">
    <citation type="journal article" date="2021" name="Curr. Microbiol.">
        <title>Complete genome of nocamycin-producing strain Saccharothrix syringae NRRL B-16468 reveals the biosynthetic potential for secondary metabolites.</title>
        <authorList>
            <person name="Mo X."/>
            <person name="Yang S."/>
        </authorList>
    </citation>
    <scope>NUCLEOTIDE SEQUENCE [LARGE SCALE GENOMIC DNA]</scope>
    <source>
        <strain evidence="3">ATCC 51364 / DSM 43886 / JCM 6844 / KCTC 9398 / NBRC 14523 / NRRL B-16468 / INA 2240</strain>
    </source>
</reference>
<dbReference type="EMBL" id="CP034550">
    <property type="protein sequence ID" value="QFZ18660.1"/>
    <property type="molecule type" value="Genomic_DNA"/>
</dbReference>
<dbReference type="Proteomes" id="UP000325787">
    <property type="component" value="Chromosome"/>
</dbReference>
<dbReference type="RefSeq" id="WP_033433179.1">
    <property type="nucleotide sequence ID" value="NZ_CP034550.1"/>
</dbReference>
<feature type="region of interest" description="Disordered" evidence="1">
    <location>
        <begin position="75"/>
        <end position="99"/>
    </location>
</feature>
<sequence length="424" mass="44774">MRPSGPTHWLLDRRTGWRSATTSGVIAGEHLALAAGGGVGTWTCRPLDSGVNRCAWGRVEVELARLPAGAAVELRTASEEAEPDGDAPTVPLPPREPDWVVSGREDGPVDGAREDVTVDWPVRARPGRFLEVCLRLSAAAGAGPEVRAVRVHYPKTSAMDFLPAVFRSDETGRDLLDRFLDALDVTWAELVGRARALPSLLDPGAVPAGEPLRSLARWFRIPVTAPGRPAEAERRLLAAGIGSLRRRGTPEALRSALAALLGVRGTGFPVVVEGGGAGSTPWLVLDNPGRARLGSPVRLWSPEAVGRLRIGAYSTVGVARLVDLGDPARDRDAVTSTGHRFRVYLPATWLRDPAVVESVRAVIDAERPATSSCTLVAVPRRTVVNRQATVGVDTIVGEFGTVVGNQSAVGLDTLVGPAAPAGAR</sequence>
<dbReference type="KEGG" id="ssyi:EKG83_15370"/>
<organism evidence="2 3">
    <name type="scientific">Saccharothrix syringae</name>
    <name type="common">Nocardiopsis syringae</name>
    <dbReference type="NCBI Taxonomy" id="103733"/>
    <lineage>
        <taxon>Bacteria</taxon>
        <taxon>Bacillati</taxon>
        <taxon>Actinomycetota</taxon>
        <taxon>Actinomycetes</taxon>
        <taxon>Pseudonocardiales</taxon>
        <taxon>Pseudonocardiaceae</taxon>
        <taxon>Saccharothrix</taxon>
    </lineage>
</organism>
<evidence type="ECO:0000313" key="2">
    <source>
        <dbReference type="EMBL" id="QFZ18660.1"/>
    </source>
</evidence>
<name>A0A5Q0GYS8_SACSY</name>
<proteinExistence type="predicted"/>
<dbReference type="NCBIfam" id="TIGR02242">
    <property type="entry name" value="tail_TIGR02242"/>
    <property type="match status" value="1"/>
</dbReference>